<dbReference type="Proteomes" id="UP001153678">
    <property type="component" value="Unassembled WGS sequence"/>
</dbReference>
<accession>A0A9W4WTE0</accession>
<comment type="caution">
    <text evidence="1">The sequence shown here is derived from an EMBL/GenBank/DDBJ whole genome shotgun (WGS) entry which is preliminary data.</text>
</comment>
<dbReference type="OrthoDB" id="2396850at2759"/>
<dbReference type="EMBL" id="CAMKVN010003391">
    <property type="protein sequence ID" value="CAI2184601.1"/>
    <property type="molecule type" value="Genomic_DNA"/>
</dbReference>
<organism evidence="1 2">
    <name type="scientific">Funneliformis geosporum</name>
    <dbReference type="NCBI Taxonomy" id="1117311"/>
    <lineage>
        <taxon>Eukaryota</taxon>
        <taxon>Fungi</taxon>
        <taxon>Fungi incertae sedis</taxon>
        <taxon>Mucoromycota</taxon>
        <taxon>Glomeromycotina</taxon>
        <taxon>Glomeromycetes</taxon>
        <taxon>Glomerales</taxon>
        <taxon>Glomeraceae</taxon>
        <taxon>Funneliformis</taxon>
    </lineage>
</organism>
<dbReference type="PANTHER" id="PTHR46954:SF1">
    <property type="entry name" value="C2H2-TYPE DOMAIN-CONTAINING PROTEIN"/>
    <property type="match status" value="1"/>
</dbReference>
<reference evidence="1" key="1">
    <citation type="submission" date="2022-08" db="EMBL/GenBank/DDBJ databases">
        <authorList>
            <person name="Kallberg Y."/>
            <person name="Tangrot J."/>
            <person name="Rosling A."/>
        </authorList>
    </citation>
    <scope>NUCLEOTIDE SEQUENCE</scope>
    <source>
        <strain evidence="1">Wild A</strain>
    </source>
</reference>
<evidence type="ECO:0000313" key="2">
    <source>
        <dbReference type="Proteomes" id="UP001153678"/>
    </source>
</evidence>
<protein>
    <submittedName>
        <fullName evidence="1">5974_t:CDS:1</fullName>
    </submittedName>
</protein>
<proteinExistence type="predicted"/>
<sequence length="140" mass="16547">MFYELKKEHIDLHYYLASDDKAKVNVGIPVIRHIFQIIQSIAKLLEIEDYDFSIINGESDENPQYLKNIYQYCHLFKKLDLNYITICTHALYQSVFNPVERAMATLSKKLAEISFPIDKFDKYLDFQEKVVDQELGLQNF</sequence>
<gene>
    <name evidence="1" type="ORF">FWILDA_LOCUS11659</name>
</gene>
<name>A0A9W4WTE0_9GLOM</name>
<keyword evidence="2" id="KW-1185">Reference proteome</keyword>
<dbReference type="AlphaFoldDB" id="A0A9W4WTE0"/>
<evidence type="ECO:0000313" key="1">
    <source>
        <dbReference type="EMBL" id="CAI2184601.1"/>
    </source>
</evidence>
<dbReference type="PANTHER" id="PTHR46954">
    <property type="entry name" value="C2H2-TYPE DOMAIN-CONTAINING PROTEIN"/>
    <property type="match status" value="1"/>
</dbReference>